<dbReference type="GO" id="GO:0005886">
    <property type="term" value="C:plasma membrane"/>
    <property type="evidence" value="ECO:0007669"/>
    <property type="project" value="UniProtKB-SubCell"/>
</dbReference>
<evidence type="ECO:0000256" key="14">
    <source>
        <dbReference type="ARBA" id="ARBA00022803"/>
    </source>
</evidence>
<dbReference type="EC" id="3.1.3.16" evidence="7"/>
<feature type="repeat" description="TPR" evidence="23">
    <location>
        <begin position="112"/>
        <end position="145"/>
    </location>
</feature>
<keyword evidence="13" id="KW-0378">Hydrolase</keyword>
<dbReference type="SMART" id="SM00028">
    <property type="entry name" value="TPR"/>
    <property type="match status" value="3"/>
</dbReference>
<dbReference type="InterPro" id="IPR019734">
    <property type="entry name" value="TPR_rpt"/>
</dbReference>
<dbReference type="PIRSF" id="PIRSF033096">
    <property type="entry name" value="PPPtase_5"/>
    <property type="match status" value="1"/>
</dbReference>
<dbReference type="SUPFAM" id="SSF48452">
    <property type="entry name" value="TPR-like"/>
    <property type="match status" value="1"/>
</dbReference>
<evidence type="ECO:0000256" key="6">
    <source>
        <dbReference type="ARBA" id="ARBA00008786"/>
    </source>
</evidence>
<comment type="cofactor">
    <cofactor evidence="2">
        <name>Mg(2+)</name>
        <dbReference type="ChEBI" id="CHEBI:18420"/>
    </cofactor>
</comment>
<sequence>MNSGDSITTTTTTTTSTKTENSNMEDTNESTKTLVKEGEEQLTADELKVKANEYFRQKDYKEAIRLYTLAIEKDPSVAVYYGNRSFAYLKTECYGYAHLDATRAIELDKNYLKGYYRRAEAQMSNGKFKQALKDFETVMKFCPTDKDAKLKYTECKKIVTQKAFERAIAVDTVKKSVFETINLDAMTIDDNYNGPKIIDGKVTLEFVNELIESFKNEKILDRKYAYKIIMDSRELFAVEPTLVDITIEDGKKFTICGDIHGQFYDLLNIFKLNGFPSEENPYLFNGDIVDRGSFSIECILTLMAYKILYPNHLYITRGNHESETMNKIFGFEGEVKKKYTEQMYNLFCEVFEYLPLAHCFNSKVLVMHGGLFNKDNVTLDDIRAIDRFRQPPDEGLMCDILWSDPMPGNGRSPSKRGVGVQFGPDVTEAFLAHNNLDYIIRSHEVKDNGYEVAHNGKCVTVFSAPNYCDQMANKGAFITLTGGTDLKPKFTTFKEVPHPDKKPMCYSNNNLFNFM</sequence>
<reference evidence="26" key="1">
    <citation type="submission" date="2022-12" db="EMBL/GenBank/DDBJ databases">
        <title>Genome assemblies of Blomia tropicalis.</title>
        <authorList>
            <person name="Cui Y."/>
        </authorList>
    </citation>
    <scope>NUCLEOTIDE SEQUENCE</scope>
    <source>
        <tissue evidence="26">Adult mites</tissue>
    </source>
</reference>
<evidence type="ECO:0000313" key="27">
    <source>
        <dbReference type="Proteomes" id="UP001142055"/>
    </source>
</evidence>
<comment type="cofactor">
    <cofactor evidence="1">
        <name>Mn(2+)</name>
        <dbReference type="ChEBI" id="CHEBI:29035"/>
    </cofactor>
</comment>
<evidence type="ECO:0000256" key="16">
    <source>
        <dbReference type="ARBA" id="ARBA00022912"/>
    </source>
</evidence>
<evidence type="ECO:0000256" key="22">
    <source>
        <dbReference type="PIRSR" id="PIRSR033096-1"/>
    </source>
</evidence>
<evidence type="ECO:0000313" key="26">
    <source>
        <dbReference type="EMBL" id="KAJ6221240.1"/>
    </source>
</evidence>
<dbReference type="OrthoDB" id="445564at2759"/>
<dbReference type="Gene3D" id="3.60.21.10">
    <property type="match status" value="1"/>
</dbReference>
<gene>
    <name evidence="26" type="ORF">RDWZM_007052</name>
</gene>
<evidence type="ECO:0000256" key="5">
    <source>
        <dbReference type="ARBA" id="ARBA00004496"/>
    </source>
</evidence>
<keyword evidence="10" id="KW-0963">Cytoplasm</keyword>
<dbReference type="InterPro" id="IPR041753">
    <property type="entry name" value="PP5_C"/>
</dbReference>
<dbReference type="InterPro" id="IPR006186">
    <property type="entry name" value="Ser/Thr-sp_prot-phosphatase"/>
</dbReference>
<dbReference type="PANTHER" id="PTHR45668">
    <property type="entry name" value="SERINE/THREONINE-PROTEIN PHOSPHATASE 5-RELATED"/>
    <property type="match status" value="1"/>
</dbReference>
<evidence type="ECO:0000256" key="17">
    <source>
        <dbReference type="ARBA" id="ARBA00022990"/>
    </source>
</evidence>
<evidence type="ECO:0000256" key="18">
    <source>
        <dbReference type="ARBA" id="ARBA00023136"/>
    </source>
</evidence>
<evidence type="ECO:0000259" key="25">
    <source>
        <dbReference type="SMART" id="SM00156"/>
    </source>
</evidence>
<evidence type="ECO:0000256" key="4">
    <source>
        <dbReference type="ARBA" id="ARBA00004236"/>
    </source>
</evidence>
<evidence type="ECO:0000256" key="10">
    <source>
        <dbReference type="ARBA" id="ARBA00022490"/>
    </source>
</evidence>
<evidence type="ECO:0000256" key="15">
    <source>
        <dbReference type="ARBA" id="ARBA00022842"/>
    </source>
</evidence>
<evidence type="ECO:0000256" key="21">
    <source>
        <dbReference type="ARBA" id="ARBA00075685"/>
    </source>
</evidence>
<dbReference type="GO" id="GO:0005634">
    <property type="term" value="C:nucleus"/>
    <property type="evidence" value="ECO:0007669"/>
    <property type="project" value="UniProtKB-SubCell"/>
</dbReference>
<dbReference type="SUPFAM" id="SSF56300">
    <property type="entry name" value="Metallo-dependent phosphatases"/>
    <property type="match status" value="1"/>
</dbReference>
<dbReference type="SMART" id="SM00156">
    <property type="entry name" value="PP2Ac"/>
    <property type="match status" value="1"/>
</dbReference>
<dbReference type="InterPro" id="IPR011990">
    <property type="entry name" value="TPR-like_helical_dom_sf"/>
</dbReference>
<keyword evidence="27" id="KW-1185">Reference proteome</keyword>
<name>A0A9Q0MCG5_BLOTA</name>
<evidence type="ECO:0000256" key="23">
    <source>
        <dbReference type="PROSITE-ProRule" id="PRU00339"/>
    </source>
</evidence>
<dbReference type="Gene3D" id="1.25.40.10">
    <property type="entry name" value="Tetratricopeptide repeat domain"/>
    <property type="match status" value="1"/>
</dbReference>
<dbReference type="InterPro" id="IPR004843">
    <property type="entry name" value="Calcineurin-like_PHP"/>
</dbReference>
<dbReference type="CDD" id="cd07417">
    <property type="entry name" value="MPP_PP5_C"/>
    <property type="match status" value="1"/>
</dbReference>
<dbReference type="PANTHER" id="PTHR45668:SF5">
    <property type="entry name" value="SERINE_THREONINE-PROTEIN PHOSPHATASE 5"/>
    <property type="match status" value="1"/>
</dbReference>
<dbReference type="OMA" id="IHKKYAF"/>
<dbReference type="GO" id="GO:0004722">
    <property type="term" value="F:protein serine/threonine phosphatase activity"/>
    <property type="evidence" value="ECO:0007669"/>
    <property type="project" value="UniProtKB-EC"/>
</dbReference>
<evidence type="ECO:0000256" key="7">
    <source>
        <dbReference type="ARBA" id="ARBA00013081"/>
    </source>
</evidence>
<keyword evidence="15" id="KW-0460">Magnesium</keyword>
<accession>A0A9Q0MCG5</accession>
<keyword evidence="19" id="KW-0464">Manganese</keyword>
<dbReference type="InterPro" id="IPR029052">
    <property type="entry name" value="Metallo-depent_PP-like"/>
</dbReference>
<evidence type="ECO:0000256" key="1">
    <source>
        <dbReference type="ARBA" id="ARBA00001936"/>
    </source>
</evidence>
<feature type="region of interest" description="Disordered" evidence="24">
    <location>
        <begin position="1"/>
        <end position="31"/>
    </location>
</feature>
<comment type="similarity">
    <text evidence="6">Belongs to the PPP phosphatase family. PP-5 (PP-T) subfamily.</text>
</comment>
<feature type="domain" description="Serine/threonine specific protein phosphatases" evidence="25">
    <location>
        <begin position="220"/>
        <end position="497"/>
    </location>
</feature>
<dbReference type="FunFam" id="3.60.21.10:FF:000017">
    <property type="entry name" value="Serine/threonine-protein phosphatase"/>
    <property type="match status" value="1"/>
</dbReference>
<evidence type="ECO:0000256" key="24">
    <source>
        <dbReference type="SAM" id="MobiDB-lite"/>
    </source>
</evidence>
<evidence type="ECO:0000256" key="12">
    <source>
        <dbReference type="ARBA" id="ARBA00022737"/>
    </source>
</evidence>
<dbReference type="EMBL" id="JAPWDV010000002">
    <property type="protein sequence ID" value="KAJ6221240.1"/>
    <property type="molecule type" value="Genomic_DNA"/>
</dbReference>
<evidence type="ECO:0000256" key="13">
    <source>
        <dbReference type="ARBA" id="ARBA00022801"/>
    </source>
</evidence>
<dbReference type="Pfam" id="PF00149">
    <property type="entry name" value="Metallophos"/>
    <property type="match status" value="1"/>
</dbReference>
<evidence type="ECO:0000256" key="3">
    <source>
        <dbReference type="ARBA" id="ARBA00004123"/>
    </source>
</evidence>
<dbReference type="Pfam" id="PF08321">
    <property type="entry name" value="PPP5"/>
    <property type="match status" value="1"/>
</dbReference>
<dbReference type="InterPro" id="IPR013235">
    <property type="entry name" value="PPP_dom"/>
</dbReference>
<proteinExistence type="inferred from homology"/>
<dbReference type="GO" id="GO:0046872">
    <property type="term" value="F:metal ion binding"/>
    <property type="evidence" value="ECO:0007669"/>
    <property type="project" value="UniProtKB-KW"/>
</dbReference>
<keyword evidence="17" id="KW-0007">Acetylation</keyword>
<evidence type="ECO:0000256" key="2">
    <source>
        <dbReference type="ARBA" id="ARBA00001946"/>
    </source>
</evidence>
<keyword evidence="9" id="KW-1003">Cell membrane</keyword>
<feature type="repeat" description="TPR" evidence="23">
    <location>
        <begin position="44"/>
        <end position="77"/>
    </location>
</feature>
<dbReference type="GO" id="GO:0005737">
    <property type="term" value="C:cytoplasm"/>
    <property type="evidence" value="ECO:0007669"/>
    <property type="project" value="UniProtKB-SubCell"/>
</dbReference>
<feature type="compositionally biased region" description="Low complexity" evidence="24">
    <location>
        <begin position="8"/>
        <end position="19"/>
    </location>
</feature>
<evidence type="ECO:0000256" key="8">
    <source>
        <dbReference type="ARBA" id="ARBA00020001"/>
    </source>
</evidence>
<keyword evidence="14 23" id="KW-0802">TPR repeat</keyword>
<evidence type="ECO:0000256" key="20">
    <source>
        <dbReference type="ARBA" id="ARBA00023242"/>
    </source>
</evidence>
<feature type="compositionally biased region" description="Polar residues" evidence="24">
    <location>
        <begin position="20"/>
        <end position="31"/>
    </location>
</feature>
<evidence type="ECO:0000256" key="11">
    <source>
        <dbReference type="ARBA" id="ARBA00022723"/>
    </source>
</evidence>
<keyword evidence="18" id="KW-0472">Membrane</keyword>
<dbReference type="FunFam" id="1.25.40.10:FF:000055">
    <property type="entry name" value="Serine/threonine-protein phosphatase"/>
    <property type="match status" value="1"/>
</dbReference>
<comment type="subcellular location">
    <subcellularLocation>
        <location evidence="4">Cell membrane</location>
    </subcellularLocation>
    <subcellularLocation>
        <location evidence="5">Cytoplasm</location>
    </subcellularLocation>
    <subcellularLocation>
        <location evidence="3">Nucleus</location>
    </subcellularLocation>
</comment>
<keyword evidence="11" id="KW-0479">Metal-binding</keyword>
<dbReference type="AlphaFoldDB" id="A0A9Q0MCG5"/>
<evidence type="ECO:0000256" key="19">
    <source>
        <dbReference type="ARBA" id="ARBA00023211"/>
    </source>
</evidence>
<keyword evidence="20" id="KW-0539">Nucleus</keyword>
<protein>
    <recommendedName>
        <fullName evidence="8">Serine/threonine-protein phosphatase 5</fullName>
        <ecNumber evidence="7">3.1.3.16</ecNumber>
    </recommendedName>
    <alternativeName>
        <fullName evidence="21">Protein phosphatase T</fullName>
    </alternativeName>
</protein>
<keyword evidence="12" id="KW-0677">Repeat</keyword>
<dbReference type="InterPro" id="IPR051134">
    <property type="entry name" value="PPP_phosphatase"/>
</dbReference>
<comment type="caution">
    <text evidence="26">The sequence shown here is derived from an EMBL/GenBank/DDBJ whole genome shotgun (WGS) entry which is preliminary data.</text>
</comment>
<feature type="active site" description="Proton donor/acceptor" evidence="22">
    <location>
        <position position="320"/>
    </location>
</feature>
<dbReference type="PRINTS" id="PR00114">
    <property type="entry name" value="STPHPHTASE"/>
</dbReference>
<dbReference type="PROSITE" id="PS50005">
    <property type="entry name" value="TPR"/>
    <property type="match status" value="2"/>
</dbReference>
<keyword evidence="16" id="KW-0904">Protein phosphatase</keyword>
<organism evidence="26 27">
    <name type="scientific">Blomia tropicalis</name>
    <name type="common">Mite</name>
    <dbReference type="NCBI Taxonomy" id="40697"/>
    <lineage>
        <taxon>Eukaryota</taxon>
        <taxon>Metazoa</taxon>
        <taxon>Ecdysozoa</taxon>
        <taxon>Arthropoda</taxon>
        <taxon>Chelicerata</taxon>
        <taxon>Arachnida</taxon>
        <taxon>Acari</taxon>
        <taxon>Acariformes</taxon>
        <taxon>Sarcoptiformes</taxon>
        <taxon>Astigmata</taxon>
        <taxon>Glycyphagoidea</taxon>
        <taxon>Echimyopodidae</taxon>
        <taxon>Blomia</taxon>
    </lineage>
</organism>
<evidence type="ECO:0000256" key="9">
    <source>
        <dbReference type="ARBA" id="ARBA00022475"/>
    </source>
</evidence>
<dbReference type="Proteomes" id="UP001142055">
    <property type="component" value="Chromosome 2"/>
</dbReference>